<feature type="domain" description="NAD-dependent epimerase/dehydratase" evidence="11">
    <location>
        <begin position="238"/>
        <end position="460"/>
    </location>
</feature>
<keyword evidence="13" id="KW-1185">Reference proteome</keyword>
<evidence type="ECO:0000256" key="4">
    <source>
        <dbReference type="ARBA" id="ARBA00005028"/>
    </source>
</evidence>
<keyword evidence="6" id="KW-0299">Galactose metabolism</keyword>
<evidence type="ECO:0000256" key="1">
    <source>
        <dbReference type="ARBA" id="ARBA00000083"/>
    </source>
</evidence>
<comment type="pathway">
    <text evidence="4">Carbohydrate metabolism; hexose metabolism.</text>
</comment>
<dbReference type="GO" id="GO:0006012">
    <property type="term" value="P:galactose metabolic process"/>
    <property type="evidence" value="ECO:0007669"/>
    <property type="project" value="UniProtKB-KW"/>
</dbReference>
<sequence>DYIHVVDLSLGHLAALNKLHDLPGCVEYNLGTGHGSTVIEYVFTLFSSLPPTTSISPQSFSPLTLVNQSSPIRMVTAFSKAVGRDLPYKIVDRRAGDVTNLTADPRLANSELAWKAERTLEEMCADLWRWQSGNPAGFEAYPAEPPAESIISVGNQNEFKPGRRLDDIRKCGRLQRAMAPLTDWAKTGWLGYNYNYSCTSPYLEQPTPPVSHLPPSPLSSAPSTLQTMTKQDLSNQYVLVTGGAGYIGSHTVVELVNAGHKVVVIDNLGNSSFEAIRRIEKITNSTVPFLKVDILDRAGLDVVFERFPIWAVIHFAGLKAVGESSEIPLDYYHNNITGTVTLLQAMKHHGVRNIVFSSSATVYGDPAIIPIPETCPTGSTNPYGRTKLFIENIIRDLCNAEPGWNAALLRYFNPAGAHRSGIMGEDPKGIPNNLMPFLAQVAVGKREYLNVFGNDYKTRDGTCI</sequence>
<evidence type="ECO:0000256" key="2">
    <source>
        <dbReference type="ARBA" id="ARBA00001911"/>
    </source>
</evidence>
<reference evidence="12 13" key="1">
    <citation type="journal article" date="2018" name="New Phytol.">
        <title>Phylogenomics of Endogonaceae and evolution of mycorrhizas within Mucoromycota.</title>
        <authorList>
            <person name="Chang Y."/>
            <person name="Desiro A."/>
            <person name="Na H."/>
            <person name="Sandor L."/>
            <person name="Lipzen A."/>
            <person name="Clum A."/>
            <person name="Barry K."/>
            <person name="Grigoriev I.V."/>
            <person name="Martin F.M."/>
            <person name="Stajich J.E."/>
            <person name="Smith M.E."/>
            <person name="Bonito G."/>
            <person name="Spatafora J.W."/>
        </authorList>
    </citation>
    <scope>NUCLEOTIDE SEQUENCE [LARGE SCALE GENOMIC DNA]</scope>
    <source>
        <strain evidence="12 13">GMNB39</strain>
    </source>
</reference>
<evidence type="ECO:0000256" key="6">
    <source>
        <dbReference type="ARBA" id="ARBA00023144"/>
    </source>
</evidence>
<comment type="function">
    <text evidence="8">Mutarotase converts alpha-aldose to the beta-anomer. It is active on D-glucose, L-arabinose, D-xylose, D-galactose, maltose and lactose.</text>
</comment>
<dbReference type="PANTHER" id="PTHR43725">
    <property type="entry name" value="UDP-GLUCOSE 4-EPIMERASE"/>
    <property type="match status" value="1"/>
</dbReference>
<dbReference type="EMBL" id="RBNI01027392">
    <property type="protein sequence ID" value="RUO95634.1"/>
    <property type="molecule type" value="Genomic_DNA"/>
</dbReference>
<comment type="similarity">
    <text evidence="9">In the N-terminal section; belongs to the NAD(P)-dependent epimerase/dehydratase family.</text>
</comment>
<proteinExistence type="inferred from homology"/>
<name>A0A432ZYS6_9FUNG</name>
<dbReference type="GO" id="GO:0003978">
    <property type="term" value="F:UDP-glucose 4-epimerase activity"/>
    <property type="evidence" value="ECO:0007669"/>
    <property type="project" value="UniProtKB-EC"/>
</dbReference>
<evidence type="ECO:0000256" key="9">
    <source>
        <dbReference type="ARBA" id="ARBA00037955"/>
    </source>
</evidence>
<comment type="similarity">
    <text evidence="10">In the C-terminal section; belongs to the aldose epimerase family.</text>
</comment>
<dbReference type="NCBIfam" id="TIGR01179">
    <property type="entry name" value="galE"/>
    <property type="match status" value="1"/>
</dbReference>
<evidence type="ECO:0000256" key="7">
    <source>
        <dbReference type="ARBA" id="ARBA00023235"/>
    </source>
</evidence>
<evidence type="ECO:0000313" key="12">
    <source>
        <dbReference type="EMBL" id="RUO95634.1"/>
    </source>
</evidence>
<dbReference type="PANTHER" id="PTHR43725:SF47">
    <property type="entry name" value="UDP-GLUCOSE 4-EPIMERASE"/>
    <property type="match status" value="1"/>
</dbReference>
<keyword evidence="6" id="KW-0119">Carbohydrate metabolism</keyword>
<feature type="non-terminal residue" evidence="12">
    <location>
        <position position="1"/>
    </location>
</feature>
<evidence type="ECO:0000256" key="8">
    <source>
        <dbReference type="ARBA" id="ARBA00037676"/>
    </source>
</evidence>
<dbReference type="InterPro" id="IPR001509">
    <property type="entry name" value="Epimerase_deHydtase"/>
</dbReference>
<evidence type="ECO:0000256" key="3">
    <source>
        <dbReference type="ARBA" id="ARBA00004947"/>
    </source>
</evidence>
<evidence type="ECO:0000259" key="11">
    <source>
        <dbReference type="Pfam" id="PF01370"/>
    </source>
</evidence>
<gene>
    <name evidence="12" type="ORF">BC936DRAFT_143569</name>
</gene>
<dbReference type="OrthoDB" id="9402762at2759"/>
<keyword evidence="5" id="KW-0520">NAD</keyword>
<keyword evidence="7" id="KW-0413">Isomerase</keyword>
<comment type="caution">
    <text evidence="12">The sequence shown here is derived from an EMBL/GenBank/DDBJ whole genome shotgun (WGS) entry which is preliminary data.</text>
</comment>
<dbReference type="AlphaFoldDB" id="A0A432ZYS6"/>
<evidence type="ECO:0000313" key="13">
    <source>
        <dbReference type="Proteomes" id="UP000268093"/>
    </source>
</evidence>
<comment type="cofactor">
    <cofactor evidence="2">
        <name>NAD(+)</name>
        <dbReference type="ChEBI" id="CHEBI:57540"/>
    </cofactor>
</comment>
<accession>A0A432ZYS6</accession>
<dbReference type="GO" id="GO:0005829">
    <property type="term" value="C:cytosol"/>
    <property type="evidence" value="ECO:0007669"/>
    <property type="project" value="TreeGrafter"/>
</dbReference>
<comment type="catalytic activity">
    <reaction evidence="1">
        <text>UDP-alpha-D-glucose = UDP-alpha-D-galactose</text>
        <dbReference type="Rhea" id="RHEA:22168"/>
        <dbReference type="ChEBI" id="CHEBI:58885"/>
        <dbReference type="ChEBI" id="CHEBI:66914"/>
        <dbReference type="EC" id="5.1.3.2"/>
    </reaction>
</comment>
<organism evidence="12 13">
    <name type="scientific">Jimgerdemannia flammicorona</name>
    <dbReference type="NCBI Taxonomy" id="994334"/>
    <lineage>
        <taxon>Eukaryota</taxon>
        <taxon>Fungi</taxon>
        <taxon>Fungi incertae sedis</taxon>
        <taxon>Mucoromycota</taxon>
        <taxon>Mucoromycotina</taxon>
        <taxon>Endogonomycetes</taxon>
        <taxon>Endogonales</taxon>
        <taxon>Endogonaceae</taxon>
        <taxon>Jimgerdemannia</taxon>
    </lineage>
</organism>
<protein>
    <recommendedName>
        <fullName evidence="11">NAD-dependent epimerase/dehydratase domain-containing protein</fullName>
    </recommendedName>
</protein>
<dbReference type="Proteomes" id="UP000268093">
    <property type="component" value="Unassembled WGS sequence"/>
</dbReference>
<dbReference type="Gene3D" id="3.40.50.720">
    <property type="entry name" value="NAD(P)-binding Rossmann-like Domain"/>
    <property type="match status" value="2"/>
</dbReference>
<comment type="pathway">
    <text evidence="3">Carbohydrate metabolism; galactose metabolism.</text>
</comment>
<dbReference type="InterPro" id="IPR005886">
    <property type="entry name" value="UDP_G4E"/>
</dbReference>
<dbReference type="Pfam" id="PF01370">
    <property type="entry name" value="Epimerase"/>
    <property type="match status" value="1"/>
</dbReference>
<dbReference type="InterPro" id="IPR036291">
    <property type="entry name" value="NAD(P)-bd_dom_sf"/>
</dbReference>
<evidence type="ECO:0000256" key="5">
    <source>
        <dbReference type="ARBA" id="ARBA00023027"/>
    </source>
</evidence>
<dbReference type="SUPFAM" id="SSF51735">
    <property type="entry name" value="NAD(P)-binding Rossmann-fold domains"/>
    <property type="match status" value="2"/>
</dbReference>
<dbReference type="Gene3D" id="3.90.25.10">
    <property type="entry name" value="UDP-galactose 4-epimerase, domain 1"/>
    <property type="match status" value="3"/>
</dbReference>
<feature type="non-terminal residue" evidence="12">
    <location>
        <position position="464"/>
    </location>
</feature>
<evidence type="ECO:0000256" key="10">
    <source>
        <dbReference type="ARBA" id="ARBA00038238"/>
    </source>
</evidence>